<comment type="caution">
    <text evidence="7">The sequence shown here is derived from an EMBL/GenBank/DDBJ whole genome shotgun (WGS) entry which is preliminary data.</text>
</comment>
<evidence type="ECO:0000256" key="4">
    <source>
        <dbReference type="ARBA" id="ARBA00022777"/>
    </source>
</evidence>
<dbReference type="GO" id="GO:0003872">
    <property type="term" value="F:6-phosphofructokinase activity"/>
    <property type="evidence" value="ECO:0007669"/>
    <property type="project" value="InterPro"/>
</dbReference>
<accession>A0AAE0ALF5</accession>
<feature type="domain" description="Phosphofructokinase" evidence="6">
    <location>
        <begin position="7"/>
        <end position="113"/>
    </location>
</feature>
<dbReference type="Pfam" id="PF00365">
    <property type="entry name" value="PFK"/>
    <property type="match status" value="1"/>
</dbReference>
<evidence type="ECO:0000313" key="8">
    <source>
        <dbReference type="Proteomes" id="UP001281410"/>
    </source>
</evidence>
<evidence type="ECO:0000256" key="2">
    <source>
        <dbReference type="ARBA" id="ARBA00022679"/>
    </source>
</evidence>
<protein>
    <recommendedName>
        <fullName evidence="6">Phosphofructokinase domain-containing protein</fullName>
    </recommendedName>
</protein>
<dbReference type="AlphaFoldDB" id="A0AAE0ALF5"/>
<keyword evidence="3" id="KW-0479">Metal-binding</keyword>
<evidence type="ECO:0000313" key="7">
    <source>
        <dbReference type="EMBL" id="KAK3220008.1"/>
    </source>
</evidence>
<dbReference type="EMBL" id="JANJYJ010000004">
    <property type="protein sequence ID" value="KAK3220008.1"/>
    <property type="molecule type" value="Genomic_DNA"/>
</dbReference>
<gene>
    <name evidence="7" type="ORF">Dsin_013978</name>
</gene>
<keyword evidence="4" id="KW-0418">Kinase</keyword>
<evidence type="ECO:0000256" key="5">
    <source>
        <dbReference type="ARBA" id="ARBA00022842"/>
    </source>
</evidence>
<keyword evidence="2" id="KW-0808">Transferase</keyword>
<dbReference type="GO" id="GO:0046872">
    <property type="term" value="F:metal ion binding"/>
    <property type="evidence" value="ECO:0007669"/>
    <property type="project" value="UniProtKB-KW"/>
</dbReference>
<dbReference type="InterPro" id="IPR035966">
    <property type="entry name" value="PKF_sf"/>
</dbReference>
<keyword evidence="1" id="KW-0021">Allosteric enzyme</keyword>
<evidence type="ECO:0000259" key="6">
    <source>
        <dbReference type="Pfam" id="PF00365"/>
    </source>
</evidence>
<reference evidence="7" key="1">
    <citation type="journal article" date="2023" name="Plant J.">
        <title>Genome sequences and population genomics provide insights into the demographic history, inbreeding, and mutation load of two 'living fossil' tree species of Dipteronia.</title>
        <authorList>
            <person name="Feng Y."/>
            <person name="Comes H.P."/>
            <person name="Chen J."/>
            <person name="Zhu S."/>
            <person name="Lu R."/>
            <person name="Zhang X."/>
            <person name="Li P."/>
            <person name="Qiu J."/>
            <person name="Olsen K.M."/>
            <person name="Qiu Y."/>
        </authorList>
    </citation>
    <scope>NUCLEOTIDE SEQUENCE</scope>
    <source>
        <strain evidence="7">NBL</strain>
    </source>
</reference>
<evidence type="ECO:0000256" key="1">
    <source>
        <dbReference type="ARBA" id="ARBA00022533"/>
    </source>
</evidence>
<evidence type="ECO:0000256" key="3">
    <source>
        <dbReference type="ARBA" id="ARBA00022723"/>
    </source>
</evidence>
<sequence length="142" mass="15648">MALIGFTFGGDGTLKGESAIFKEIRRRGLKVAVAGIPKTINNAFQYFSFHVIDKSFGFDTAVKEANKLLMQHTLKEKALIIELLLSRLIAMYATLSSRDVDCCLIPESQFYLEGPGGHMVIVIAEGARQCMRTMDQQDASGN</sequence>
<keyword evidence="8" id="KW-1185">Reference proteome</keyword>
<dbReference type="Gene3D" id="3.40.50.450">
    <property type="match status" value="1"/>
</dbReference>
<proteinExistence type="predicted"/>
<dbReference type="InterPro" id="IPR050929">
    <property type="entry name" value="PFKA"/>
</dbReference>
<dbReference type="InterPro" id="IPR000023">
    <property type="entry name" value="Phosphofructokinase_dom"/>
</dbReference>
<dbReference type="PANTHER" id="PTHR45770">
    <property type="entry name" value="ATP-DEPENDENT 6-PHOSPHOFRUCTOKINASE 1"/>
    <property type="match status" value="1"/>
</dbReference>
<dbReference type="SUPFAM" id="SSF53784">
    <property type="entry name" value="Phosphofructokinase"/>
    <property type="match status" value="1"/>
</dbReference>
<dbReference type="Proteomes" id="UP001281410">
    <property type="component" value="Unassembled WGS sequence"/>
</dbReference>
<keyword evidence="5" id="KW-0460">Magnesium</keyword>
<organism evidence="7 8">
    <name type="scientific">Dipteronia sinensis</name>
    <dbReference type="NCBI Taxonomy" id="43782"/>
    <lineage>
        <taxon>Eukaryota</taxon>
        <taxon>Viridiplantae</taxon>
        <taxon>Streptophyta</taxon>
        <taxon>Embryophyta</taxon>
        <taxon>Tracheophyta</taxon>
        <taxon>Spermatophyta</taxon>
        <taxon>Magnoliopsida</taxon>
        <taxon>eudicotyledons</taxon>
        <taxon>Gunneridae</taxon>
        <taxon>Pentapetalae</taxon>
        <taxon>rosids</taxon>
        <taxon>malvids</taxon>
        <taxon>Sapindales</taxon>
        <taxon>Sapindaceae</taxon>
        <taxon>Hippocastanoideae</taxon>
        <taxon>Acereae</taxon>
        <taxon>Dipteronia</taxon>
    </lineage>
</organism>
<name>A0AAE0ALF5_9ROSI</name>